<evidence type="ECO:0000313" key="2">
    <source>
        <dbReference type="EMBL" id="KAL2726510.1"/>
    </source>
</evidence>
<gene>
    <name evidence="2" type="ORF">V1478_006788</name>
</gene>
<dbReference type="AlphaFoldDB" id="A0ABD2B145"/>
<comment type="caution">
    <text evidence="2">The sequence shown here is derived from an EMBL/GenBank/DDBJ whole genome shotgun (WGS) entry which is preliminary data.</text>
</comment>
<evidence type="ECO:0000256" key="1">
    <source>
        <dbReference type="SAM" id="MobiDB-lite"/>
    </source>
</evidence>
<name>A0ABD2B145_VESSQ</name>
<evidence type="ECO:0000313" key="3">
    <source>
        <dbReference type="Proteomes" id="UP001607302"/>
    </source>
</evidence>
<sequence length="75" mass="8721">MTKVLEVLVTNGRDVKLNEIIERRVDDRNKRKQSTSQEESKKEFRKVFALRYSKMDSSLSNDKRKSIDDAGAYAP</sequence>
<protein>
    <submittedName>
        <fullName evidence="2">Uncharacterized protein</fullName>
    </submittedName>
</protein>
<reference evidence="2 3" key="1">
    <citation type="journal article" date="2024" name="Ann. Entomol. Soc. Am.">
        <title>Genomic analyses of the southern and eastern yellowjacket wasps (Hymenoptera: Vespidae) reveal evolutionary signatures of social life.</title>
        <authorList>
            <person name="Catto M.A."/>
            <person name="Caine P.B."/>
            <person name="Orr S.E."/>
            <person name="Hunt B.G."/>
            <person name="Goodisman M.A.D."/>
        </authorList>
    </citation>
    <scope>NUCLEOTIDE SEQUENCE [LARGE SCALE GENOMIC DNA]</scope>
    <source>
        <strain evidence="2">233</strain>
        <tissue evidence="2">Head and thorax</tissue>
    </source>
</reference>
<dbReference type="Proteomes" id="UP001607302">
    <property type="component" value="Unassembled WGS sequence"/>
</dbReference>
<feature type="region of interest" description="Disordered" evidence="1">
    <location>
        <begin position="56"/>
        <end position="75"/>
    </location>
</feature>
<proteinExistence type="predicted"/>
<organism evidence="2 3">
    <name type="scientific">Vespula squamosa</name>
    <name type="common">Southern yellow jacket</name>
    <name type="synonym">Wasp</name>
    <dbReference type="NCBI Taxonomy" id="30214"/>
    <lineage>
        <taxon>Eukaryota</taxon>
        <taxon>Metazoa</taxon>
        <taxon>Ecdysozoa</taxon>
        <taxon>Arthropoda</taxon>
        <taxon>Hexapoda</taxon>
        <taxon>Insecta</taxon>
        <taxon>Pterygota</taxon>
        <taxon>Neoptera</taxon>
        <taxon>Endopterygota</taxon>
        <taxon>Hymenoptera</taxon>
        <taxon>Apocrita</taxon>
        <taxon>Aculeata</taxon>
        <taxon>Vespoidea</taxon>
        <taxon>Vespidae</taxon>
        <taxon>Vespinae</taxon>
        <taxon>Vespula</taxon>
    </lineage>
</organism>
<keyword evidence="3" id="KW-1185">Reference proteome</keyword>
<accession>A0ABD2B145</accession>
<dbReference type="EMBL" id="JAUDFV010000133">
    <property type="protein sequence ID" value="KAL2726510.1"/>
    <property type="molecule type" value="Genomic_DNA"/>
</dbReference>